<dbReference type="GO" id="GO:0003984">
    <property type="term" value="F:acetolactate synthase activity"/>
    <property type="evidence" value="ECO:0007669"/>
    <property type="project" value="TreeGrafter"/>
</dbReference>
<dbReference type="AlphaFoldDB" id="A0A4Z0BKI7"/>
<evidence type="ECO:0000259" key="3">
    <source>
        <dbReference type="Pfam" id="PF02775"/>
    </source>
</evidence>
<keyword evidence="6" id="KW-1185">Reference proteome</keyword>
<dbReference type="NCBIfam" id="NF006203">
    <property type="entry name" value="PRK08327.1"/>
    <property type="match status" value="1"/>
</dbReference>
<dbReference type="CDD" id="cd07035">
    <property type="entry name" value="TPP_PYR_POX_like"/>
    <property type="match status" value="1"/>
</dbReference>
<dbReference type="InterPro" id="IPR045229">
    <property type="entry name" value="TPP_enz"/>
</dbReference>
<dbReference type="InterPro" id="IPR029035">
    <property type="entry name" value="DHS-like_NAD/FAD-binding_dom"/>
</dbReference>
<sequence length="578" mass="62569">MNDMNASKPPTAARRLLEEAARLGIDHIFTNLGSDHPAFIEAFADIDAAGGDMPRIVICPHEMTALSAAHGYAMRTRRPQMVLVHVDVGTQNLGSSIHNAARGRVPAVIVAGLSPVSVSGERTGARTEFIHYTQDSTRQHEIVAQYMKWFYELRAAEMTDQVLLRAVQIASEGPQGPVYLTGAREVWEEPAGAPQQALAHWQPPCPAGLPAEGVQQLAQALRQARKPLVITTYLGRQPVAATLLAELSTRQGFAVCEVNPQYLNFPGDHPHHVGYRRNTLVDEADLILLLDVDVPWIVARTAPQAGARLFHIDCDVLKRSMGFWHFPAEARWEVDSLQALKQLLAATDAVDAQALAERQRWIADARQRCELPPLPPAPDDGINPRQLAQAVARLVNERTVIAYEAPTATEHVLHALRMRRPGSYYANGGSGLGWSINAAIGLKLADPQAEVITLVGDGSYLFGVPGSAYWVGDTYGAPQLTVVLNNRGWHAPKVSSLLVHPKGTAQQRDRYWITSTRGQRLADIAAAAGGALALRVERASELDAALAQALETVRAGRSAVVEVMMPPISGQVLGAAGD</sequence>
<dbReference type="GO" id="GO:0050660">
    <property type="term" value="F:flavin adenine dinucleotide binding"/>
    <property type="evidence" value="ECO:0007669"/>
    <property type="project" value="TreeGrafter"/>
</dbReference>
<evidence type="ECO:0000256" key="1">
    <source>
        <dbReference type="ARBA" id="ARBA00007812"/>
    </source>
</evidence>
<feature type="domain" description="Thiamine pyrophosphate enzyme N-terminal TPP-binding" evidence="4">
    <location>
        <begin position="11"/>
        <end position="131"/>
    </location>
</feature>
<evidence type="ECO:0000256" key="2">
    <source>
        <dbReference type="ARBA" id="ARBA00023052"/>
    </source>
</evidence>
<dbReference type="SUPFAM" id="SSF52518">
    <property type="entry name" value="Thiamin diphosphate-binding fold (THDP-binding)"/>
    <property type="match status" value="2"/>
</dbReference>
<dbReference type="GO" id="GO:0030976">
    <property type="term" value="F:thiamine pyrophosphate binding"/>
    <property type="evidence" value="ECO:0007669"/>
    <property type="project" value="InterPro"/>
</dbReference>
<dbReference type="Gene3D" id="3.40.50.1220">
    <property type="entry name" value="TPP-binding domain"/>
    <property type="match status" value="1"/>
</dbReference>
<proteinExistence type="inferred from homology"/>
<organism evidence="5 6">
    <name type="scientific">Ramlibacter rhizophilus</name>
    <dbReference type="NCBI Taxonomy" id="1781167"/>
    <lineage>
        <taxon>Bacteria</taxon>
        <taxon>Pseudomonadati</taxon>
        <taxon>Pseudomonadota</taxon>
        <taxon>Betaproteobacteria</taxon>
        <taxon>Burkholderiales</taxon>
        <taxon>Comamonadaceae</taxon>
        <taxon>Ramlibacter</taxon>
    </lineage>
</organism>
<dbReference type="PANTHER" id="PTHR18968:SF164">
    <property type="entry name" value="PYRUVATE DECARBOXYLASE"/>
    <property type="match status" value="1"/>
</dbReference>
<evidence type="ECO:0000313" key="6">
    <source>
        <dbReference type="Proteomes" id="UP000297564"/>
    </source>
</evidence>
<dbReference type="OrthoDB" id="2254214at2"/>
<dbReference type="PANTHER" id="PTHR18968">
    <property type="entry name" value="THIAMINE PYROPHOSPHATE ENZYMES"/>
    <property type="match status" value="1"/>
</dbReference>
<dbReference type="GO" id="GO:0005948">
    <property type="term" value="C:acetolactate synthase complex"/>
    <property type="evidence" value="ECO:0007669"/>
    <property type="project" value="TreeGrafter"/>
</dbReference>
<name>A0A4Z0BKI7_9BURK</name>
<keyword evidence="2" id="KW-0786">Thiamine pyrophosphate</keyword>
<gene>
    <name evidence="5" type="ORF">EZ242_11875</name>
</gene>
<dbReference type="PROSITE" id="PS00187">
    <property type="entry name" value="TPP_ENZYMES"/>
    <property type="match status" value="1"/>
</dbReference>
<dbReference type="InterPro" id="IPR011766">
    <property type="entry name" value="TPP_enzyme_TPP-bd"/>
</dbReference>
<dbReference type="GO" id="GO:0000287">
    <property type="term" value="F:magnesium ion binding"/>
    <property type="evidence" value="ECO:0007669"/>
    <property type="project" value="InterPro"/>
</dbReference>
<dbReference type="InterPro" id="IPR012001">
    <property type="entry name" value="Thiamin_PyroP_enz_TPP-bd_dom"/>
</dbReference>
<dbReference type="EMBL" id="SMLL01000004">
    <property type="protein sequence ID" value="TFY99826.1"/>
    <property type="molecule type" value="Genomic_DNA"/>
</dbReference>
<comment type="similarity">
    <text evidence="1">Belongs to the TPP enzyme family.</text>
</comment>
<dbReference type="GO" id="GO:0009097">
    <property type="term" value="P:isoleucine biosynthetic process"/>
    <property type="evidence" value="ECO:0007669"/>
    <property type="project" value="TreeGrafter"/>
</dbReference>
<dbReference type="Proteomes" id="UP000297564">
    <property type="component" value="Unassembled WGS sequence"/>
</dbReference>
<dbReference type="Gene3D" id="3.40.50.970">
    <property type="match status" value="2"/>
</dbReference>
<reference evidence="5 6" key="1">
    <citation type="submission" date="2019-03" db="EMBL/GenBank/DDBJ databases">
        <title>Ramlibacter rhizophilus CCTCC AB2015357, whole genome shotgun sequence.</title>
        <authorList>
            <person name="Zhang X."/>
            <person name="Feng G."/>
            <person name="Zhu H."/>
        </authorList>
    </citation>
    <scope>NUCLEOTIDE SEQUENCE [LARGE SCALE GENOMIC DNA]</scope>
    <source>
        <strain evidence="5 6">CCTCC AB2015357</strain>
    </source>
</reference>
<comment type="caution">
    <text evidence="5">The sequence shown here is derived from an EMBL/GenBank/DDBJ whole genome shotgun (WGS) entry which is preliminary data.</text>
</comment>
<dbReference type="InterPro" id="IPR000399">
    <property type="entry name" value="TPP-bd_CS"/>
</dbReference>
<accession>A0A4Z0BKI7</accession>
<dbReference type="CDD" id="cd02002">
    <property type="entry name" value="TPP_BFDC"/>
    <property type="match status" value="1"/>
</dbReference>
<dbReference type="Pfam" id="PF02775">
    <property type="entry name" value="TPP_enzyme_C"/>
    <property type="match status" value="1"/>
</dbReference>
<evidence type="ECO:0000313" key="5">
    <source>
        <dbReference type="EMBL" id="TFY99826.1"/>
    </source>
</evidence>
<protein>
    <submittedName>
        <fullName evidence="5">Thiamine pyrophosphate-requiring protein</fullName>
    </submittedName>
</protein>
<dbReference type="GO" id="GO:0009099">
    <property type="term" value="P:L-valine biosynthetic process"/>
    <property type="evidence" value="ECO:0007669"/>
    <property type="project" value="TreeGrafter"/>
</dbReference>
<dbReference type="RefSeq" id="WP_135285369.1">
    <property type="nucleotide sequence ID" value="NZ_SMLL01000004.1"/>
</dbReference>
<feature type="domain" description="Thiamine pyrophosphate enzyme TPP-binding" evidence="3">
    <location>
        <begin position="414"/>
        <end position="563"/>
    </location>
</feature>
<dbReference type="Pfam" id="PF02776">
    <property type="entry name" value="TPP_enzyme_N"/>
    <property type="match status" value="1"/>
</dbReference>
<evidence type="ECO:0000259" key="4">
    <source>
        <dbReference type="Pfam" id="PF02776"/>
    </source>
</evidence>
<dbReference type="InterPro" id="IPR029061">
    <property type="entry name" value="THDP-binding"/>
</dbReference>
<dbReference type="SUPFAM" id="SSF52467">
    <property type="entry name" value="DHS-like NAD/FAD-binding domain"/>
    <property type="match status" value="1"/>
</dbReference>